<dbReference type="EMBL" id="CP031166">
    <property type="protein sequence ID" value="AXV09987.1"/>
    <property type="molecule type" value="Genomic_DNA"/>
</dbReference>
<keyword evidence="1" id="KW-0067">ATP-binding</keyword>
<name>A0A346Y690_9ACTN</name>
<gene>
    <name evidence="1" type="ORF">DVS28_b0217</name>
</gene>
<keyword evidence="2" id="KW-1185">Reference proteome</keyword>
<keyword evidence="1" id="KW-0614">Plasmid</keyword>
<reference evidence="1 2" key="1">
    <citation type="submission" date="2018-09" db="EMBL/GenBank/DDBJ databases">
        <title>Complete genome sequence of Euzebya sp. DY32-46 isolated from seawater of Pacific Ocean.</title>
        <authorList>
            <person name="Xu L."/>
            <person name="Wu Y.-H."/>
            <person name="Xu X.-W."/>
        </authorList>
    </citation>
    <scope>NUCLEOTIDE SEQUENCE [LARGE SCALE GENOMIC DNA]</scope>
    <source>
        <strain evidence="1 2">DY32-46</strain>
        <plasmid evidence="2">pedy32-46i</plasmid>
    </source>
</reference>
<accession>A0A346Y690</accession>
<dbReference type="Gene3D" id="3.40.50.300">
    <property type="entry name" value="P-loop containing nucleotide triphosphate hydrolases"/>
    <property type="match status" value="1"/>
</dbReference>
<organism evidence="1 2">
    <name type="scientific">Euzebya pacifica</name>
    <dbReference type="NCBI Taxonomy" id="1608957"/>
    <lineage>
        <taxon>Bacteria</taxon>
        <taxon>Bacillati</taxon>
        <taxon>Actinomycetota</taxon>
        <taxon>Nitriliruptoria</taxon>
        <taxon>Euzebyales</taxon>
    </lineage>
</organism>
<dbReference type="InterPro" id="IPR027417">
    <property type="entry name" value="P-loop_NTPase"/>
</dbReference>
<dbReference type="AlphaFoldDB" id="A0A346Y690"/>
<geneLocation type="plasmid" evidence="2">
    <name>pedy32-46i</name>
</geneLocation>
<proteinExistence type="predicted"/>
<dbReference type="KEGG" id="euz:DVS28_b0217"/>
<protein>
    <submittedName>
        <fullName evidence="1">Putative large ATP-binding protein</fullName>
    </submittedName>
</protein>
<keyword evidence="1" id="KW-0547">Nucleotide-binding</keyword>
<evidence type="ECO:0000313" key="1">
    <source>
        <dbReference type="EMBL" id="AXV09987.1"/>
    </source>
</evidence>
<dbReference type="Proteomes" id="UP000264006">
    <property type="component" value="Plasmid pEDY32-46I"/>
</dbReference>
<sequence>MAIDAYFKLHGAVERLRRSHQRIAVHAVLDLMSLDNDPRASRYRDSARDVATRRGTTTEIRERRFKEIRHDNDTRRARLIELLSARHMDGGSPERLLEATWSNGAGRAGWFTALDRVMIEVARERQVLHAAPWATRFNPETAHPSNAYPQEVRAYLDGIIERYSSLPGAWHAPDRIVAGHRRHVGRRFVRPITFGEERTEWDDWIGTLPGDTTGILVLGDPGYGKSTLTRWETASRAAESLREPIPPKGGVPVLVTCAALVEHLPSDGKGGLLGPALTALYNDHVDLDPTFHTWATSHPDLLCIVLDAFDEVERGWGKIEGALAKETGLGRIIVTSRPVGRPDRFAATSGTTTVNLAPLTAEQAAGMISDWFAKPIRTDANGQARTATPDEDALDGSRARARDRLLMALDAEPQLASLTRIPLFAVLACTIVDPARAGDTTHPGFPFHREMPVGWVPRNRTELLWAAVIDRLYGVGIDGGYNAPRADLLDRLLRDAAAIAFHISIGNKGRNDPRRNRRLLDHHLRTTLGDRIADTAGLLLLKVGDDGGSGLLTENRESIDWLHKQVGEYLTAHHLAANPDLRNGTGIQDLIDSPDQTEVVRLLIGELARLRDSSFEELIERIADGHDLGMMHSRLLWRALGELPAPLADDLRHRYARTYIRRLEDARTFNPDKSDQNQIIRELADVAEAVGATETVRPWTAERQPHRIREEGQLLLDPQVTVVDWLRTTAPTNFDTANPNDIATVIDVVKAYRKLRADGQWDDTNAVATELAAMGIDPWLVWTG</sequence>
<dbReference type="GO" id="GO:0005524">
    <property type="term" value="F:ATP binding"/>
    <property type="evidence" value="ECO:0007669"/>
    <property type="project" value="UniProtKB-KW"/>
</dbReference>
<evidence type="ECO:0000313" key="2">
    <source>
        <dbReference type="Proteomes" id="UP000264006"/>
    </source>
</evidence>